<dbReference type="AlphaFoldDB" id="X0VRX5"/>
<dbReference type="PANTHER" id="PTHR47829:SF1">
    <property type="entry name" value="HAD FAMILY PHOSPHATASE"/>
    <property type="match status" value="1"/>
</dbReference>
<dbReference type="SUPFAM" id="SSF56784">
    <property type="entry name" value="HAD-like"/>
    <property type="match status" value="1"/>
</dbReference>
<reference evidence="1" key="1">
    <citation type="journal article" date="2014" name="Front. Microbiol.">
        <title>High frequency of phylogenetically diverse reductive dehalogenase-homologous genes in deep subseafloor sedimentary metagenomes.</title>
        <authorList>
            <person name="Kawai M."/>
            <person name="Futagami T."/>
            <person name="Toyoda A."/>
            <person name="Takaki Y."/>
            <person name="Nishi S."/>
            <person name="Hori S."/>
            <person name="Arai W."/>
            <person name="Tsubouchi T."/>
            <person name="Morono Y."/>
            <person name="Uchiyama I."/>
            <person name="Ito T."/>
            <person name="Fujiyama A."/>
            <person name="Inagaki F."/>
            <person name="Takami H."/>
        </authorList>
    </citation>
    <scope>NUCLEOTIDE SEQUENCE</scope>
    <source>
        <strain evidence="1">Expedition CK06-06</strain>
    </source>
</reference>
<protein>
    <recommendedName>
        <fullName evidence="2">HAD family hydrolase</fullName>
    </recommendedName>
</protein>
<dbReference type="InterPro" id="IPR036412">
    <property type="entry name" value="HAD-like_sf"/>
</dbReference>
<comment type="caution">
    <text evidence="1">The sequence shown here is derived from an EMBL/GenBank/DDBJ whole genome shotgun (WGS) entry which is preliminary data.</text>
</comment>
<dbReference type="InterPro" id="IPR023214">
    <property type="entry name" value="HAD_sf"/>
</dbReference>
<gene>
    <name evidence="1" type="ORF">S01H1_54901</name>
</gene>
<dbReference type="InterPro" id="IPR052898">
    <property type="entry name" value="ACAD10-like"/>
</dbReference>
<evidence type="ECO:0008006" key="2">
    <source>
        <dbReference type="Google" id="ProtNLM"/>
    </source>
</evidence>
<proteinExistence type="predicted"/>
<accession>X0VRX5</accession>
<sequence>MSPTIEAVLWDFGGVFTPSPFAAIEDAADDLGVSPERAVAYVFGPYDRDTDHPWHRLERGEMSLVDTRDSIMATAAADGVALDPWDLLGRIADSDGPLTNPAVLAAAHGVRARGLRSALITNNIVEFRDGWRSLVPVDELFEVVV</sequence>
<name>X0VRX5_9ZZZZ</name>
<feature type="non-terminal residue" evidence="1">
    <location>
        <position position="145"/>
    </location>
</feature>
<evidence type="ECO:0000313" key="1">
    <source>
        <dbReference type="EMBL" id="GAG20955.1"/>
    </source>
</evidence>
<dbReference type="Gene3D" id="3.40.50.1000">
    <property type="entry name" value="HAD superfamily/HAD-like"/>
    <property type="match status" value="1"/>
</dbReference>
<dbReference type="EMBL" id="BARS01035652">
    <property type="protein sequence ID" value="GAG20955.1"/>
    <property type="molecule type" value="Genomic_DNA"/>
</dbReference>
<organism evidence="1">
    <name type="scientific">marine sediment metagenome</name>
    <dbReference type="NCBI Taxonomy" id="412755"/>
    <lineage>
        <taxon>unclassified sequences</taxon>
        <taxon>metagenomes</taxon>
        <taxon>ecological metagenomes</taxon>
    </lineage>
</organism>
<dbReference type="PANTHER" id="PTHR47829">
    <property type="entry name" value="HYDROLASE, PUTATIVE (AFU_ORTHOLOGUE AFUA_1G12880)-RELATED"/>
    <property type="match status" value="1"/>
</dbReference>